<sequence>MRVTKLVIIFLLFGNLSAMAADTTTWNFNIWGGKRAFTIGIETIKEILEAEGKGAFELRINYGDALGPAKKSPESVRANAFEAAQFCVGYYPNKFPLLSVLELPFLLPTALR</sequence>
<accession>A0A383E764</accession>
<name>A0A383E764_9ZZZZ</name>
<organism evidence="1">
    <name type="scientific">marine metagenome</name>
    <dbReference type="NCBI Taxonomy" id="408172"/>
    <lineage>
        <taxon>unclassified sequences</taxon>
        <taxon>metagenomes</taxon>
        <taxon>ecological metagenomes</taxon>
    </lineage>
</organism>
<reference evidence="1" key="1">
    <citation type="submission" date="2018-05" db="EMBL/GenBank/DDBJ databases">
        <authorList>
            <person name="Lanie J.A."/>
            <person name="Ng W.-L."/>
            <person name="Kazmierczak K.M."/>
            <person name="Andrzejewski T.M."/>
            <person name="Davidsen T.M."/>
            <person name="Wayne K.J."/>
            <person name="Tettelin H."/>
            <person name="Glass J.I."/>
            <person name="Rusch D."/>
            <person name="Podicherti R."/>
            <person name="Tsui H.-C.T."/>
            <person name="Winkler M.E."/>
        </authorList>
    </citation>
    <scope>NUCLEOTIDE SEQUENCE</scope>
</reference>
<gene>
    <name evidence="1" type="ORF">METZ01_LOCUS505117</name>
</gene>
<dbReference type="EMBL" id="UINC01223182">
    <property type="protein sequence ID" value="SVE52263.1"/>
    <property type="molecule type" value="Genomic_DNA"/>
</dbReference>
<dbReference type="Gene3D" id="3.40.190.170">
    <property type="entry name" value="Bacterial extracellular solute-binding protein, family 7"/>
    <property type="match status" value="1"/>
</dbReference>
<evidence type="ECO:0000313" key="1">
    <source>
        <dbReference type="EMBL" id="SVE52263.1"/>
    </source>
</evidence>
<feature type="non-terminal residue" evidence="1">
    <location>
        <position position="112"/>
    </location>
</feature>
<protein>
    <submittedName>
        <fullName evidence="1">Uncharacterized protein</fullName>
    </submittedName>
</protein>
<proteinExistence type="predicted"/>
<dbReference type="InterPro" id="IPR038404">
    <property type="entry name" value="TRAP_DctP_sf"/>
</dbReference>
<dbReference type="AlphaFoldDB" id="A0A383E764"/>